<name>A0ABX4TUS5_PSEDL</name>
<dbReference type="Proteomes" id="UP000234744">
    <property type="component" value="Unassembled WGS sequence"/>
</dbReference>
<protein>
    <submittedName>
        <fullName evidence="2">Uncharacterized protein</fullName>
    </submittedName>
</protein>
<proteinExistence type="predicted"/>
<sequence length="111" mass="11964">MQVGVLSFWPISPRPAQPSSVGAGAPAKQATRCTAPASPVFAVRRLDLPAPTTPTLSAQYPAAKIFPSHSRDFPASTLRQDFGSGHSWPRAERCQRTVLRISGLPPSHHLR</sequence>
<keyword evidence="3" id="KW-1185">Reference proteome</keyword>
<gene>
    <name evidence="2" type="ORF">CXG47_25625</name>
</gene>
<dbReference type="EMBL" id="PJCJ01000027">
    <property type="protein sequence ID" value="PLV08790.1"/>
    <property type="molecule type" value="Genomic_DNA"/>
</dbReference>
<reference evidence="2 3" key="1">
    <citation type="submission" date="2017-12" db="EMBL/GenBank/DDBJ databases">
        <title>Detection of the carbapenemase gene blaVIM-5 in members of the Pseudomonas putida group isolated from polluted Nigerian wetlands.</title>
        <authorList>
            <person name="Adelowo O."/>
            <person name="Vollmers J."/>
            <person name="Maeusezahl I."/>
            <person name="Kaster A.-K."/>
            <person name="Mueller J.A."/>
        </authorList>
    </citation>
    <scope>NUCLEOTIDE SEQUENCE [LARGE SCALE GENOMIC DNA]</scope>
    <source>
        <strain evidence="2 3">MR69</strain>
    </source>
</reference>
<accession>A0ABX4TUS5</accession>
<evidence type="ECO:0000313" key="3">
    <source>
        <dbReference type="Proteomes" id="UP000234744"/>
    </source>
</evidence>
<evidence type="ECO:0000256" key="1">
    <source>
        <dbReference type="SAM" id="MobiDB-lite"/>
    </source>
</evidence>
<evidence type="ECO:0000313" key="2">
    <source>
        <dbReference type="EMBL" id="PLV08790.1"/>
    </source>
</evidence>
<comment type="caution">
    <text evidence="2">The sequence shown here is derived from an EMBL/GenBank/DDBJ whole genome shotgun (WGS) entry which is preliminary data.</text>
</comment>
<feature type="region of interest" description="Disordered" evidence="1">
    <location>
        <begin position="1"/>
        <end position="30"/>
    </location>
</feature>
<organism evidence="2 3">
    <name type="scientific">Pseudomonas plecoglossicida</name>
    <dbReference type="NCBI Taxonomy" id="70775"/>
    <lineage>
        <taxon>Bacteria</taxon>
        <taxon>Pseudomonadati</taxon>
        <taxon>Pseudomonadota</taxon>
        <taxon>Gammaproteobacteria</taxon>
        <taxon>Pseudomonadales</taxon>
        <taxon>Pseudomonadaceae</taxon>
        <taxon>Pseudomonas</taxon>
    </lineage>
</organism>